<comment type="caution">
    <text evidence="1">The sequence shown here is derived from an EMBL/GenBank/DDBJ whole genome shotgun (WGS) entry which is preliminary data.</text>
</comment>
<name>A0ACC0ZEZ5_9ROSI</name>
<dbReference type="EMBL" id="CM047736">
    <property type="protein sequence ID" value="KAJ0051383.1"/>
    <property type="molecule type" value="Genomic_DNA"/>
</dbReference>
<reference evidence="2" key="1">
    <citation type="journal article" date="2023" name="G3 (Bethesda)">
        <title>Genome assembly and association tests identify interacting loci associated with vigor, precocity, and sex in interspecific pistachio rootstocks.</title>
        <authorList>
            <person name="Palmer W."/>
            <person name="Jacygrad E."/>
            <person name="Sagayaradj S."/>
            <person name="Cavanaugh K."/>
            <person name="Han R."/>
            <person name="Bertier L."/>
            <person name="Beede B."/>
            <person name="Kafkas S."/>
            <person name="Golino D."/>
            <person name="Preece J."/>
            <person name="Michelmore R."/>
        </authorList>
    </citation>
    <scope>NUCLEOTIDE SEQUENCE [LARGE SCALE GENOMIC DNA]</scope>
</reference>
<gene>
    <name evidence="1" type="ORF">Pint_01796</name>
</gene>
<keyword evidence="2" id="KW-1185">Reference proteome</keyword>
<proteinExistence type="predicted"/>
<protein>
    <submittedName>
        <fullName evidence="1">Uncharacterized protein</fullName>
    </submittedName>
</protein>
<evidence type="ECO:0000313" key="1">
    <source>
        <dbReference type="EMBL" id="KAJ0051383.1"/>
    </source>
</evidence>
<dbReference type="Proteomes" id="UP001163603">
    <property type="component" value="Chromosome 1"/>
</dbReference>
<evidence type="ECO:0000313" key="2">
    <source>
        <dbReference type="Proteomes" id="UP001163603"/>
    </source>
</evidence>
<organism evidence="1 2">
    <name type="scientific">Pistacia integerrima</name>
    <dbReference type="NCBI Taxonomy" id="434235"/>
    <lineage>
        <taxon>Eukaryota</taxon>
        <taxon>Viridiplantae</taxon>
        <taxon>Streptophyta</taxon>
        <taxon>Embryophyta</taxon>
        <taxon>Tracheophyta</taxon>
        <taxon>Spermatophyta</taxon>
        <taxon>Magnoliopsida</taxon>
        <taxon>eudicotyledons</taxon>
        <taxon>Gunneridae</taxon>
        <taxon>Pentapetalae</taxon>
        <taxon>rosids</taxon>
        <taxon>malvids</taxon>
        <taxon>Sapindales</taxon>
        <taxon>Anacardiaceae</taxon>
        <taxon>Pistacia</taxon>
    </lineage>
</organism>
<sequence>MVIEVSVHNTKSRTKALTIAGGFAVALQGEDLRRIEVTGDGIDAVTLTTLLRKNLGHAELVSVSPVTVAVVTGAILVKKIKDQKMKNIPRSQRRHSSSGVLVMVITGFCITVTMTLMITMAETEIITVAPLCKQYI</sequence>
<accession>A0ACC0ZEZ5</accession>